<keyword evidence="4" id="KW-1185">Reference proteome</keyword>
<dbReference type="AlphaFoldDB" id="A0A7X6M8K7"/>
<proteinExistence type="inferred from homology"/>
<comment type="catalytic activity">
    <reaction evidence="2">
        <text>a 3'-end 2',3'-cyclophospho-ribonucleotide-RNA + H2O = a 3'-end 2'-phospho-ribonucleotide-RNA + H(+)</text>
        <dbReference type="Rhea" id="RHEA:11828"/>
        <dbReference type="Rhea" id="RHEA-COMP:10464"/>
        <dbReference type="Rhea" id="RHEA-COMP:17353"/>
        <dbReference type="ChEBI" id="CHEBI:15377"/>
        <dbReference type="ChEBI" id="CHEBI:15378"/>
        <dbReference type="ChEBI" id="CHEBI:83064"/>
        <dbReference type="ChEBI" id="CHEBI:173113"/>
        <dbReference type="EC" id="3.1.4.58"/>
    </reaction>
</comment>
<feature type="active site" description="Proton donor" evidence="2">
    <location>
        <position position="40"/>
    </location>
</feature>
<dbReference type="RefSeq" id="WP_061079437.1">
    <property type="nucleotide sequence ID" value="NZ_JAAXPG010000001.1"/>
</dbReference>
<dbReference type="Gene3D" id="3.90.1140.10">
    <property type="entry name" value="Cyclic phosphodiesterase"/>
    <property type="match status" value="1"/>
</dbReference>
<dbReference type="InterPro" id="IPR004175">
    <property type="entry name" value="RNA_CPDase"/>
</dbReference>
<comment type="function">
    <text evidence="2">Hydrolyzes RNA 2',3'-cyclic phosphodiester to an RNA 2'-phosphomonoester.</text>
</comment>
<evidence type="ECO:0000313" key="4">
    <source>
        <dbReference type="Proteomes" id="UP000553209"/>
    </source>
</evidence>
<dbReference type="Pfam" id="PF13563">
    <property type="entry name" value="2_5_RNA_ligase2"/>
    <property type="match status" value="1"/>
</dbReference>
<accession>A0A7X6M8K7</accession>
<protein>
    <recommendedName>
        <fullName evidence="2">RNA 2',3'-cyclic phosphodiesterase</fullName>
        <shortName evidence="2">RNA 2',3'-CPDase</shortName>
        <ecNumber evidence="2">3.1.4.58</ecNumber>
    </recommendedName>
</protein>
<dbReference type="InterPro" id="IPR009097">
    <property type="entry name" value="Cyclic_Pdiesterase"/>
</dbReference>
<dbReference type="SUPFAM" id="SSF55144">
    <property type="entry name" value="LigT-like"/>
    <property type="match status" value="1"/>
</dbReference>
<feature type="short sequence motif" description="HXTX 1" evidence="2">
    <location>
        <begin position="40"/>
        <end position="43"/>
    </location>
</feature>
<evidence type="ECO:0000256" key="1">
    <source>
        <dbReference type="ARBA" id="ARBA00022801"/>
    </source>
</evidence>
<comment type="similarity">
    <text evidence="2">Belongs to the 2H phosphoesterase superfamily. ThpR family.</text>
</comment>
<name>A0A7X6M8K7_9ACTN</name>
<dbReference type="PANTHER" id="PTHR35561:SF1">
    <property type="entry name" value="RNA 2',3'-CYCLIC PHOSPHODIESTERASE"/>
    <property type="match status" value="1"/>
</dbReference>
<dbReference type="Proteomes" id="UP000553209">
    <property type="component" value="Unassembled WGS sequence"/>
</dbReference>
<dbReference type="PANTHER" id="PTHR35561">
    <property type="entry name" value="RNA 2',3'-CYCLIC PHOSPHODIESTERASE"/>
    <property type="match status" value="1"/>
</dbReference>
<feature type="short sequence motif" description="HXTX 2" evidence="2">
    <location>
        <begin position="128"/>
        <end position="131"/>
    </location>
</feature>
<reference evidence="3 4" key="1">
    <citation type="submission" date="2020-04" db="EMBL/GenBank/DDBJ databases">
        <title>MicrobeNet Type strains.</title>
        <authorList>
            <person name="Nicholson A.C."/>
        </authorList>
    </citation>
    <scope>NUCLEOTIDE SEQUENCE [LARGE SCALE GENOMIC DNA]</scope>
    <source>
        <strain evidence="3 4">ATCC 23612</strain>
    </source>
</reference>
<dbReference type="EMBL" id="JAAXPG010000001">
    <property type="protein sequence ID" value="NKY96434.1"/>
    <property type="molecule type" value="Genomic_DNA"/>
</dbReference>
<dbReference type="GO" id="GO:0008664">
    <property type="term" value="F:RNA 2',3'-cyclic 3'-phosphodiesterase activity"/>
    <property type="evidence" value="ECO:0007669"/>
    <property type="project" value="UniProtKB-EC"/>
</dbReference>
<dbReference type="HAMAP" id="MF_01940">
    <property type="entry name" value="RNA_CPDase"/>
    <property type="match status" value="1"/>
</dbReference>
<feature type="active site" description="Proton acceptor" evidence="2">
    <location>
        <position position="128"/>
    </location>
</feature>
<dbReference type="NCBIfam" id="TIGR02258">
    <property type="entry name" value="2_5_ligase"/>
    <property type="match status" value="1"/>
</dbReference>
<keyword evidence="1 2" id="KW-0378">Hydrolase</keyword>
<evidence type="ECO:0000313" key="3">
    <source>
        <dbReference type="EMBL" id="NKY96434.1"/>
    </source>
</evidence>
<dbReference type="EC" id="3.1.4.58" evidence="2"/>
<organism evidence="3 4">
    <name type="scientific">Nocardiopsis alborubida</name>
    <dbReference type="NCBI Taxonomy" id="146802"/>
    <lineage>
        <taxon>Bacteria</taxon>
        <taxon>Bacillati</taxon>
        <taxon>Actinomycetota</taxon>
        <taxon>Actinomycetes</taxon>
        <taxon>Streptosporangiales</taxon>
        <taxon>Nocardiopsidaceae</taxon>
        <taxon>Nocardiopsis</taxon>
    </lineage>
</organism>
<sequence length="196" mass="21494">MRLFAALDPPPDTADELRRAVDRGRGHTPDLRWASPREWHLTLVFLGEVDEALLPALGDALGREARRHRPFHLAADGWGAFPGDLRRASVLWAGLGGDTASLGALADGLRAAAAGAGVPVERRAYVPHITVARSRPARDLTGTADALGTLRGRRWRVREAHLVESRPGREDRYRTVRTWGLGWEADPTRPPERSAS</sequence>
<comment type="caution">
    <text evidence="3">The sequence shown here is derived from an EMBL/GenBank/DDBJ whole genome shotgun (WGS) entry which is preliminary data.</text>
</comment>
<gene>
    <name evidence="3" type="primary">thpR</name>
    <name evidence="3" type="ORF">HGB44_01910</name>
</gene>
<dbReference type="GO" id="GO:0004113">
    <property type="term" value="F:2',3'-cyclic-nucleotide 3'-phosphodiesterase activity"/>
    <property type="evidence" value="ECO:0007669"/>
    <property type="project" value="InterPro"/>
</dbReference>
<evidence type="ECO:0000256" key="2">
    <source>
        <dbReference type="HAMAP-Rule" id="MF_01940"/>
    </source>
</evidence>